<protein>
    <submittedName>
        <fullName evidence="2">Copia protein</fullName>
    </submittedName>
</protein>
<gene>
    <name evidence="2" type="ORF">KK1_037295</name>
</gene>
<dbReference type="OMA" id="INSTWEI"/>
<dbReference type="InterPro" id="IPR043502">
    <property type="entry name" value="DNA/RNA_pol_sf"/>
</dbReference>
<reference evidence="2" key="1">
    <citation type="journal article" date="2012" name="Nat. Biotechnol.">
        <title>Draft genome sequence of pigeonpea (Cajanus cajan), an orphan legume crop of resource-poor farmers.</title>
        <authorList>
            <person name="Varshney R.K."/>
            <person name="Chen W."/>
            <person name="Li Y."/>
            <person name="Bharti A.K."/>
            <person name="Saxena R.K."/>
            <person name="Schlueter J.A."/>
            <person name="Donoghue M.T."/>
            <person name="Azam S."/>
            <person name="Fan G."/>
            <person name="Whaley A.M."/>
            <person name="Farmer A.D."/>
            <person name="Sheridan J."/>
            <person name="Iwata A."/>
            <person name="Tuteja R."/>
            <person name="Penmetsa R.V."/>
            <person name="Wu W."/>
            <person name="Upadhyaya H.D."/>
            <person name="Yang S.P."/>
            <person name="Shah T."/>
            <person name="Saxena K.B."/>
            <person name="Michael T."/>
            <person name="McCombie W.R."/>
            <person name="Yang B."/>
            <person name="Zhang G."/>
            <person name="Yang H."/>
            <person name="Wang J."/>
            <person name="Spillane C."/>
            <person name="Cook D.R."/>
            <person name="May G.D."/>
            <person name="Xu X."/>
            <person name="Jackson S.A."/>
        </authorList>
    </citation>
    <scope>NUCLEOTIDE SEQUENCE [LARGE SCALE GENOMIC DNA]</scope>
</reference>
<dbReference type="Proteomes" id="UP000075243">
    <property type="component" value="Unassembled WGS sequence"/>
</dbReference>
<dbReference type="Pfam" id="PF07727">
    <property type="entry name" value="RVT_2"/>
    <property type="match status" value="2"/>
</dbReference>
<feature type="domain" description="Reverse transcriptase Ty1/copia-type" evidence="1">
    <location>
        <begin position="20"/>
        <end position="122"/>
    </location>
</feature>
<dbReference type="EMBL" id="KQ483780">
    <property type="protein sequence ID" value="KYP41329.1"/>
    <property type="molecule type" value="Genomic_DNA"/>
</dbReference>
<dbReference type="InterPro" id="IPR013103">
    <property type="entry name" value="RVT_2"/>
</dbReference>
<name>A0A151RFP8_CAJCA</name>
<sequence length="228" mass="26509">MKLEHWTQAMKEEMNALEINSTWEIVDKPREKQAVRCRWIFTMKHKANGTIERYKARFMAKGYTQTYGIDYEETFSSVAKMNTVRVVLALAAHFGWDLHQLDVKNVFLHGNLEDEVYMEIPPEKLVLKEKLATQFEMKDIGKLRYFLGIEVVYSKKGIFISQKKYVLDLLKETGKLGCRTSTVPIEQNHKIGSEESAPVEKAQYQRLVGKLIYLSHTRPNIAYAMQLV</sequence>
<dbReference type="AlphaFoldDB" id="A0A151RFP8"/>
<dbReference type="PANTHER" id="PTHR11439">
    <property type="entry name" value="GAG-POL-RELATED RETROTRANSPOSON"/>
    <property type="match status" value="1"/>
</dbReference>
<dbReference type="Gramene" id="C.cajan_37825.t">
    <property type="protein sequence ID" value="C.cajan_37825.t"/>
    <property type="gene ID" value="C.cajan_37825"/>
</dbReference>
<accession>A0A151RFP8</accession>
<evidence type="ECO:0000313" key="3">
    <source>
        <dbReference type="Proteomes" id="UP000075243"/>
    </source>
</evidence>
<proteinExistence type="predicted"/>
<evidence type="ECO:0000313" key="2">
    <source>
        <dbReference type="EMBL" id="KYP41329.1"/>
    </source>
</evidence>
<feature type="domain" description="Reverse transcriptase Ty1/copia-type" evidence="1">
    <location>
        <begin position="127"/>
        <end position="186"/>
    </location>
</feature>
<dbReference type="SUPFAM" id="SSF56672">
    <property type="entry name" value="DNA/RNA polymerases"/>
    <property type="match status" value="1"/>
</dbReference>
<keyword evidence="3" id="KW-1185">Reference proteome</keyword>
<evidence type="ECO:0000259" key="1">
    <source>
        <dbReference type="Pfam" id="PF07727"/>
    </source>
</evidence>
<dbReference type="PANTHER" id="PTHR11439:SF463">
    <property type="entry name" value="REVERSE TRANSCRIPTASE TY1_COPIA-TYPE DOMAIN-CONTAINING PROTEIN"/>
    <property type="match status" value="1"/>
</dbReference>
<organism evidence="2 3">
    <name type="scientific">Cajanus cajan</name>
    <name type="common">Pigeon pea</name>
    <name type="synonym">Cajanus indicus</name>
    <dbReference type="NCBI Taxonomy" id="3821"/>
    <lineage>
        <taxon>Eukaryota</taxon>
        <taxon>Viridiplantae</taxon>
        <taxon>Streptophyta</taxon>
        <taxon>Embryophyta</taxon>
        <taxon>Tracheophyta</taxon>
        <taxon>Spermatophyta</taxon>
        <taxon>Magnoliopsida</taxon>
        <taxon>eudicotyledons</taxon>
        <taxon>Gunneridae</taxon>
        <taxon>Pentapetalae</taxon>
        <taxon>rosids</taxon>
        <taxon>fabids</taxon>
        <taxon>Fabales</taxon>
        <taxon>Fabaceae</taxon>
        <taxon>Papilionoideae</taxon>
        <taxon>50 kb inversion clade</taxon>
        <taxon>NPAAA clade</taxon>
        <taxon>indigoferoid/millettioid clade</taxon>
        <taxon>Phaseoleae</taxon>
        <taxon>Cajanus</taxon>
    </lineage>
</organism>